<name>A0ABR7CJ91_9BACT</name>
<organism evidence="2 3">
    <name type="scientific">Alistipes hominis</name>
    <dbReference type="NCBI Taxonomy" id="2763015"/>
    <lineage>
        <taxon>Bacteria</taxon>
        <taxon>Pseudomonadati</taxon>
        <taxon>Bacteroidota</taxon>
        <taxon>Bacteroidia</taxon>
        <taxon>Bacteroidales</taxon>
        <taxon>Rikenellaceae</taxon>
        <taxon>Alistipes</taxon>
    </lineage>
</organism>
<dbReference type="EMBL" id="JACOOK010000001">
    <property type="protein sequence ID" value="MBC5615657.1"/>
    <property type="molecule type" value="Genomic_DNA"/>
</dbReference>
<accession>A0ABR7CJ91</accession>
<dbReference type="InterPro" id="IPR050583">
    <property type="entry name" value="Mycobacterial_A85_antigen"/>
</dbReference>
<dbReference type="InterPro" id="IPR005511">
    <property type="entry name" value="SMP-30"/>
</dbReference>
<dbReference type="SUPFAM" id="SSF53474">
    <property type="entry name" value="alpha/beta-Hydrolases"/>
    <property type="match status" value="1"/>
</dbReference>
<keyword evidence="3" id="KW-1185">Reference proteome</keyword>
<protein>
    <submittedName>
        <fullName evidence="2">SMP-30/gluconolactonase/LRE family protein</fullName>
    </submittedName>
</protein>
<dbReference type="Gene3D" id="3.40.50.1820">
    <property type="entry name" value="alpha/beta hydrolase"/>
    <property type="match status" value="1"/>
</dbReference>
<dbReference type="Gene3D" id="2.120.10.30">
    <property type="entry name" value="TolB, C-terminal domain"/>
    <property type="match status" value="1"/>
</dbReference>
<dbReference type="Proteomes" id="UP000636891">
    <property type="component" value="Unassembled WGS sequence"/>
</dbReference>
<evidence type="ECO:0000313" key="2">
    <source>
        <dbReference type="EMBL" id="MBC5615657.1"/>
    </source>
</evidence>
<reference evidence="2 3" key="1">
    <citation type="submission" date="2020-08" db="EMBL/GenBank/DDBJ databases">
        <title>Genome public.</title>
        <authorList>
            <person name="Liu C."/>
            <person name="Sun Q."/>
        </authorList>
    </citation>
    <scope>NUCLEOTIDE SEQUENCE [LARGE SCALE GENOMIC DNA]</scope>
    <source>
        <strain evidence="2 3">New-7</strain>
    </source>
</reference>
<dbReference type="InterPro" id="IPR011042">
    <property type="entry name" value="6-blade_b-propeller_TolB-like"/>
</dbReference>
<dbReference type="PANTHER" id="PTHR48098">
    <property type="entry name" value="ENTEROCHELIN ESTERASE-RELATED"/>
    <property type="match status" value="1"/>
</dbReference>
<comment type="caution">
    <text evidence="2">The sequence shown here is derived from an EMBL/GenBank/DDBJ whole genome shotgun (WGS) entry which is preliminary data.</text>
</comment>
<sequence length="586" mass="63073">MAALSLVVAHGFSLAQDQSNLSYPSDPDTQVQPGVPQGEVLHFTLDDSKIYPGTQREYWVYVPAQYDPAQPACLFFDLDGVQFNAPVVFDNLIHKKEIPVTIGVFVGSGTVIDSAGFPVRYNRSFEFDAVNDDFVRFIETELLPDVELKKASDGRPIRISKNGKDRAIAGCSSGGIGAFTAAWERPDLFSRVYSCIGTFVGMRGGDRYPVLIRKTEPKPIRVFLQDGSKDTWNPLFGSWFKGNLDMEAALSFAGYEVGHAWGEGGHDGVQGTAIFPDVIRWLWRGWPNPVGGGQSGNDMQRSILIPGETWVSIDSSYRSVKAVAADRQGDVYFSDSLSRSVCRLDSAGTVVPFVADAAPCDGLAVAKDGRLLAFGSGKTGITAYGPEGKPSQMLKKIRPSGLFAVGDGNLYVAEAGAGREPGGTIGLLRADGDWGKVADGLNAPSALAMSPDRKLLFACDRQSHWIYGYLVGPDGSLRYGQRFYWLHVSESNDGTPDSSGASAMAVDRDGNLYVATRMGVQVADRNGRVRAILTLPEGGVTSLCFGGADFDTLYIVCDGRLYKRKMKLPGVPPLAEPFELSPGGAG</sequence>
<dbReference type="InterPro" id="IPR013658">
    <property type="entry name" value="SGL"/>
</dbReference>
<evidence type="ECO:0000259" key="1">
    <source>
        <dbReference type="Pfam" id="PF08450"/>
    </source>
</evidence>
<evidence type="ECO:0000313" key="3">
    <source>
        <dbReference type="Proteomes" id="UP000636891"/>
    </source>
</evidence>
<dbReference type="PRINTS" id="PR01790">
    <property type="entry name" value="SMP30FAMILY"/>
</dbReference>
<dbReference type="Pfam" id="PF08450">
    <property type="entry name" value="SGL"/>
    <property type="match status" value="1"/>
</dbReference>
<gene>
    <name evidence="2" type="ORF">H8S08_01305</name>
</gene>
<dbReference type="InterPro" id="IPR000801">
    <property type="entry name" value="Esterase-like"/>
</dbReference>
<dbReference type="SUPFAM" id="SSF63829">
    <property type="entry name" value="Calcium-dependent phosphotriesterase"/>
    <property type="match status" value="1"/>
</dbReference>
<dbReference type="InterPro" id="IPR029058">
    <property type="entry name" value="AB_hydrolase_fold"/>
</dbReference>
<proteinExistence type="predicted"/>
<feature type="domain" description="SMP-30/Gluconolactonase/LRE-like region" evidence="1">
    <location>
        <begin position="324"/>
        <end position="556"/>
    </location>
</feature>
<dbReference type="Pfam" id="PF00756">
    <property type="entry name" value="Esterase"/>
    <property type="match status" value="1"/>
</dbReference>
<dbReference type="PANTHER" id="PTHR48098:SF3">
    <property type="entry name" value="IRON(III) ENTEROBACTIN ESTERASE"/>
    <property type="match status" value="1"/>
</dbReference>